<dbReference type="STRING" id="154538.A0A1M2VSE6"/>
<feature type="compositionally biased region" description="Low complexity" evidence="1">
    <location>
        <begin position="18"/>
        <end position="30"/>
    </location>
</feature>
<comment type="caution">
    <text evidence="2">The sequence shown here is derived from an EMBL/GenBank/DDBJ whole genome shotgun (WGS) entry which is preliminary data.</text>
</comment>
<feature type="compositionally biased region" description="Basic and acidic residues" evidence="1">
    <location>
        <begin position="195"/>
        <end position="228"/>
    </location>
</feature>
<evidence type="ECO:0000313" key="2">
    <source>
        <dbReference type="EMBL" id="OJT10539.1"/>
    </source>
</evidence>
<proteinExistence type="predicted"/>
<dbReference type="OMA" id="YHEDWIR"/>
<dbReference type="AlphaFoldDB" id="A0A1M2VSE6"/>
<feature type="compositionally biased region" description="Basic residues" evidence="1">
    <location>
        <begin position="682"/>
        <end position="705"/>
    </location>
</feature>
<protein>
    <submittedName>
        <fullName evidence="2">Uncharacterized protein</fullName>
    </submittedName>
</protein>
<feature type="region of interest" description="Disordered" evidence="1">
    <location>
        <begin position="1"/>
        <end position="30"/>
    </location>
</feature>
<evidence type="ECO:0000256" key="1">
    <source>
        <dbReference type="SAM" id="MobiDB-lite"/>
    </source>
</evidence>
<feature type="region of interest" description="Disordered" evidence="1">
    <location>
        <begin position="414"/>
        <end position="446"/>
    </location>
</feature>
<organism evidence="2 3">
    <name type="scientific">Trametes pubescens</name>
    <name type="common">White-rot fungus</name>
    <dbReference type="NCBI Taxonomy" id="154538"/>
    <lineage>
        <taxon>Eukaryota</taxon>
        <taxon>Fungi</taxon>
        <taxon>Dikarya</taxon>
        <taxon>Basidiomycota</taxon>
        <taxon>Agaricomycotina</taxon>
        <taxon>Agaricomycetes</taxon>
        <taxon>Polyporales</taxon>
        <taxon>Polyporaceae</taxon>
        <taxon>Trametes</taxon>
    </lineage>
</organism>
<feature type="compositionally biased region" description="Basic and acidic residues" evidence="1">
    <location>
        <begin position="128"/>
        <end position="178"/>
    </location>
</feature>
<evidence type="ECO:0000313" key="3">
    <source>
        <dbReference type="Proteomes" id="UP000184267"/>
    </source>
</evidence>
<dbReference type="OrthoDB" id="3248421at2759"/>
<feature type="region of interest" description="Disordered" evidence="1">
    <location>
        <begin position="95"/>
        <end position="247"/>
    </location>
</feature>
<reference evidence="2 3" key="1">
    <citation type="submission" date="2016-10" db="EMBL/GenBank/DDBJ databases">
        <title>Genome sequence of the basidiomycete white-rot fungus Trametes pubescens.</title>
        <authorList>
            <person name="Makela M.R."/>
            <person name="Granchi Z."/>
            <person name="Peng M."/>
            <person name="De Vries R.P."/>
            <person name="Grigoriev I."/>
            <person name="Riley R."/>
            <person name="Hilden K."/>
        </authorList>
    </citation>
    <scope>NUCLEOTIDE SEQUENCE [LARGE SCALE GENOMIC DNA]</scope>
    <source>
        <strain evidence="2 3">FBCC735</strain>
    </source>
</reference>
<accession>A0A1M2VSE6</accession>
<feature type="region of interest" description="Disordered" evidence="1">
    <location>
        <begin position="277"/>
        <end position="297"/>
    </location>
</feature>
<feature type="region of interest" description="Disordered" evidence="1">
    <location>
        <begin position="627"/>
        <end position="651"/>
    </location>
</feature>
<keyword evidence="3" id="KW-1185">Reference proteome</keyword>
<feature type="region of interest" description="Disordered" evidence="1">
    <location>
        <begin position="673"/>
        <end position="705"/>
    </location>
</feature>
<sequence>MASYGQPYGATSPLMQHASPSPFPTTTPQQAANIQPGSITYTTTVGSDGQVVYHPFKAVAASYQTPQGVVNGIQWIPAEATSVVPSNATPAGADLAASFGRNPDARSYGARDDDYRRKNDLSRGSIYGDRRDPRDRYDDDRDRERDDDYYRRPVDRERERDRAERERDRAERERDRRASTYGAAPVGGGAYGQYDKYDTAELERRMRDVELDRRDRERDYDRDRDRTARSRRNSVYGGADRPASTYQPAVGGNYGAAPYGSSAQYAAAPGGAYPPSAAYHPPSPRPGDILPRAASPYRVGGALPRPSSPYQVPIAPRPVSPYQPGAIPRAASPFQAASIQRAASPYGGGGIQRAASPYGGGGIQRAASPYGPGGGIQRAASPYGNAMRPGASPYGGAAPLPGGGGMYPPGHVLEGQPIGQPMRSHSRAPSPSPYGQPGGNMNIYSNPQVQTSSIYGAPQPSAYGAPSAGYGGYGGSGIAAHASPRMGGASMPIPPQEQAAMLTVPEGFARPPNRAQPYTHFEIMKIQDMDDFLDVIPRMPAVLVPHDVYHEDWIRLMQDLAMAWAGTLPVPQYSADGRAPKRSTLAADVIDLWNASFFRARGVEMVLYKGRERRSGRMAGTVDMQLPGFDEYDVSSPSESSDGGDDSAEERLRDRDRYGGAYGGAGAGVYGRQAESELREARRARRERKAERKKRKMEKKVRKRAKELDRTYAVYLLAVQPEVM</sequence>
<dbReference type="EMBL" id="MNAD01000773">
    <property type="protein sequence ID" value="OJT10539.1"/>
    <property type="molecule type" value="Genomic_DNA"/>
</dbReference>
<gene>
    <name evidence="2" type="ORF">TRAPUB_12977</name>
</gene>
<name>A0A1M2VSE6_TRAPU</name>
<feature type="compositionally biased region" description="Basic and acidic residues" evidence="1">
    <location>
        <begin position="109"/>
        <end position="121"/>
    </location>
</feature>
<dbReference type="Proteomes" id="UP000184267">
    <property type="component" value="Unassembled WGS sequence"/>
</dbReference>